<feature type="domain" description="Myb/SANT-like" evidence="5">
    <location>
        <begin position="497"/>
        <end position="582"/>
    </location>
</feature>
<dbReference type="PANTHER" id="PTHR47127">
    <property type="entry name" value="10A19I.15"/>
    <property type="match status" value="1"/>
</dbReference>
<evidence type="ECO:0000313" key="8">
    <source>
        <dbReference type="EMBL" id="WVZ69200.1"/>
    </source>
</evidence>
<feature type="compositionally biased region" description="Basic and acidic residues" evidence="3">
    <location>
        <begin position="767"/>
        <end position="801"/>
    </location>
</feature>
<dbReference type="AlphaFoldDB" id="A0AAQ3TAZ2"/>
<keyword evidence="4" id="KW-0812">Transmembrane</keyword>
<evidence type="ECO:0000313" key="9">
    <source>
        <dbReference type="Proteomes" id="UP001341281"/>
    </source>
</evidence>
<protein>
    <recommendedName>
        <fullName evidence="10">Myb/SANT-like domain-containing protein</fullName>
    </recommendedName>
</protein>
<dbReference type="Pfam" id="PF13359">
    <property type="entry name" value="DDE_Tnp_4"/>
    <property type="match status" value="1"/>
</dbReference>
<dbReference type="Pfam" id="PF26138">
    <property type="entry name" value="DUF8040"/>
    <property type="match status" value="1"/>
</dbReference>
<feature type="transmembrane region" description="Helical" evidence="4">
    <location>
        <begin position="113"/>
        <end position="132"/>
    </location>
</feature>
<feature type="domain" description="DUF8040" evidence="7">
    <location>
        <begin position="162"/>
        <end position="246"/>
    </location>
</feature>
<evidence type="ECO:0000256" key="2">
    <source>
        <dbReference type="ARBA" id="ARBA00022723"/>
    </source>
</evidence>
<organism evidence="8 9">
    <name type="scientific">Paspalum notatum var. saurae</name>
    <dbReference type="NCBI Taxonomy" id="547442"/>
    <lineage>
        <taxon>Eukaryota</taxon>
        <taxon>Viridiplantae</taxon>
        <taxon>Streptophyta</taxon>
        <taxon>Embryophyta</taxon>
        <taxon>Tracheophyta</taxon>
        <taxon>Spermatophyta</taxon>
        <taxon>Magnoliopsida</taxon>
        <taxon>Liliopsida</taxon>
        <taxon>Poales</taxon>
        <taxon>Poaceae</taxon>
        <taxon>PACMAD clade</taxon>
        <taxon>Panicoideae</taxon>
        <taxon>Andropogonodae</taxon>
        <taxon>Paspaleae</taxon>
        <taxon>Paspalinae</taxon>
        <taxon>Paspalum</taxon>
    </lineage>
</organism>
<dbReference type="EMBL" id="CP144748">
    <property type="protein sequence ID" value="WVZ69200.1"/>
    <property type="molecule type" value="Genomic_DNA"/>
</dbReference>
<evidence type="ECO:0000256" key="1">
    <source>
        <dbReference type="ARBA" id="ARBA00001968"/>
    </source>
</evidence>
<dbReference type="Proteomes" id="UP001341281">
    <property type="component" value="Chromosome 04"/>
</dbReference>
<proteinExistence type="predicted"/>
<dbReference type="InterPro" id="IPR058353">
    <property type="entry name" value="DUF8040"/>
</dbReference>
<keyword evidence="4" id="KW-1133">Transmembrane helix</keyword>
<evidence type="ECO:0000256" key="3">
    <source>
        <dbReference type="SAM" id="MobiDB-lite"/>
    </source>
</evidence>
<keyword evidence="9" id="KW-1185">Reference proteome</keyword>
<feature type="region of interest" description="Disordered" evidence="3">
    <location>
        <begin position="868"/>
        <end position="896"/>
    </location>
</feature>
<comment type="cofactor">
    <cofactor evidence="1">
        <name>a divalent metal cation</name>
        <dbReference type="ChEBI" id="CHEBI:60240"/>
    </cofactor>
</comment>
<evidence type="ECO:0000259" key="6">
    <source>
        <dbReference type="Pfam" id="PF13359"/>
    </source>
</evidence>
<accession>A0AAQ3TAZ2</accession>
<evidence type="ECO:0000259" key="5">
    <source>
        <dbReference type="Pfam" id="PF12776"/>
    </source>
</evidence>
<dbReference type="InterPro" id="IPR027806">
    <property type="entry name" value="HARBI1_dom"/>
</dbReference>
<keyword evidence="2" id="KW-0479">Metal-binding</keyword>
<evidence type="ECO:0000256" key="4">
    <source>
        <dbReference type="SAM" id="Phobius"/>
    </source>
</evidence>
<dbReference type="GO" id="GO:0046872">
    <property type="term" value="F:metal ion binding"/>
    <property type="evidence" value="ECO:0007669"/>
    <property type="project" value="UniProtKB-KW"/>
</dbReference>
<dbReference type="Pfam" id="PF12776">
    <property type="entry name" value="Myb_DNA-bind_3"/>
    <property type="match status" value="1"/>
</dbReference>
<keyword evidence="4" id="KW-0472">Membrane</keyword>
<reference evidence="8 9" key="1">
    <citation type="submission" date="2024-02" db="EMBL/GenBank/DDBJ databases">
        <title>High-quality chromosome-scale genome assembly of Pensacola bahiagrass (Paspalum notatum Flugge var. saurae).</title>
        <authorList>
            <person name="Vega J.M."/>
            <person name="Podio M."/>
            <person name="Orjuela J."/>
            <person name="Siena L.A."/>
            <person name="Pessino S.C."/>
            <person name="Combes M.C."/>
            <person name="Mariac C."/>
            <person name="Albertini E."/>
            <person name="Pupilli F."/>
            <person name="Ortiz J.P.A."/>
            <person name="Leblanc O."/>
        </authorList>
    </citation>
    <scope>NUCLEOTIDE SEQUENCE [LARGE SCALE GENOMIC DNA]</scope>
    <source>
        <strain evidence="8">R1</strain>
        <tissue evidence="8">Leaf</tissue>
    </source>
</reference>
<feature type="domain" description="DDE Tnp4" evidence="6">
    <location>
        <begin position="280"/>
        <end position="425"/>
    </location>
</feature>
<name>A0AAQ3TAZ2_PASNO</name>
<sequence>YQEGWVRSIPVPDLFGSEAPWAEDIPPGNIPRRLGISPSGQNWRTEPSPLLLTDKISRLEIHRALSRPPPTFPRVLVRRSTREAAAAHRQYEWEAEALPRGLSPPVMVKRTKLLIFSAAAYMLLSMMAMIIATRKRKRAASIQGITYGPIDERDRMRLDYLENKIWRDDTTCVNMLRLSRAKFFWFCNLFRDRGLLEDTIHMCVEQQVAMFLNTVGHNLRNRLVGTNFDRSGETVSRYFNKVLRAIGELRAELIKPPSLETPSKIAGNHRWDPYFKDIEHAFRGRKSYATQNVMAAVDFDLRFTYVLAGWEGTAHDALVLRDALERVNGLRVPQGKFYLVDAGYGAKPGFLPPFCGVRYHLNEWGNNPVQNEKELFNLRHSSLRITVERAFGALKRRFKILDDATPFFPFKTQVDIVVACCIIHNWVIQEGSDEFVTELTDCPSYEHATNYTGQANEHAVMVDFRQRIADQMWADHQNSNEMEELAEGAGGNNAHATWTSVQSDFMLTNLANVVASGTKTSKGFKKVHLNACARAVNEKFGTVRTGEQIKNHLKTWSRKFAKINRLRKLSAAGWDEDNFVITLDADHYNSHVEVHKADAEYLNKPLEHFAEMQIIFGNSMATGNFAKDSSAPLGAEDVEIETEDGVAHGPTDGINTPNNDVAPSFASRPKKKAKIAENEDDRLINAFKSVGSDLADAIKTAGKSDNDLPSDLFDQLKSLPGFEKTHVSFYFSYLVANPHIGRAFYSLPFEHKIDWGFAIRGEEVVDGKPGGERRHRGGERGVEVGRRRADDRDAVGDARDAGEEDPLPILCDPPRRQRRRVQHRSLVRGAVVRQRRCVLQVVIVVLVVRRRLLRRVLRLVVLALGSHRPHALHPPDRASASPAAPRPPARAPGSRK</sequence>
<evidence type="ECO:0000259" key="7">
    <source>
        <dbReference type="Pfam" id="PF26138"/>
    </source>
</evidence>
<feature type="non-terminal residue" evidence="8">
    <location>
        <position position="1"/>
    </location>
</feature>
<dbReference type="InterPro" id="IPR024752">
    <property type="entry name" value="Myb/SANT-like_dom"/>
</dbReference>
<evidence type="ECO:0008006" key="10">
    <source>
        <dbReference type="Google" id="ProtNLM"/>
    </source>
</evidence>
<gene>
    <name evidence="8" type="ORF">U9M48_018024</name>
</gene>
<feature type="region of interest" description="Disordered" evidence="3">
    <location>
        <begin position="767"/>
        <end position="815"/>
    </location>
</feature>